<reference evidence="2" key="2">
    <citation type="submission" date="2025-08" db="UniProtKB">
        <authorList>
            <consortium name="RefSeq"/>
        </authorList>
    </citation>
    <scope>IDENTIFICATION</scope>
    <source>
        <tissue evidence="2">Leaf</tissue>
    </source>
</reference>
<proteinExistence type="predicted"/>
<reference evidence="1" key="1">
    <citation type="journal article" date="2014" name="Nat. Commun.">
        <title>The tobacco genome sequence and its comparison with those of tomato and potato.</title>
        <authorList>
            <person name="Sierro N."/>
            <person name="Battey J.N."/>
            <person name="Ouadi S."/>
            <person name="Bakaher N."/>
            <person name="Bovet L."/>
            <person name="Willig A."/>
            <person name="Goepfert S."/>
            <person name="Peitsch M.C."/>
            <person name="Ivanov N.V."/>
        </authorList>
    </citation>
    <scope>NUCLEOTIDE SEQUENCE [LARGE SCALE GENOMIC DNA]</scope>
</reference>
<dbReference type="RefSeq" id="XP_075111419.1">
    <property type="nucleotide sequence ID" value="XM_075255318.1"/>
</dbReference>
<accession>A0AC58UPJ8</accession>
<gene>
    <name evidence="2" type="primary">LOC142181786</name>
</gene>
<dbReference type="Proteomes" id="UP000790787">
    <property type="component" value="Chromosome 6"/>
</dbReference>
<evidence type="ECO:0000313" key="1">
    <source>
        <dbReference type="Proteomes" id="UP000790787"/>
    </source>
</evidence>
<sequence length="142" mass="15731">MESLQKKGITLGKRNKIKPLSMQMDVCWVIEVNPDAFLQAEKADHERNMATTHGSLSPLHGIPKDNIATKNKLNTTAGSFELLEFLMPRDAGVVMKLRKGRAIILGKASLTEWSSFQSNSEPNGWSVRGGQEKVKITILTNI</sequence>
<organism evidence="1 2">
    <name type="scientific">Nicotiana tabacum</name>
    <name type="common">Common tobacco</name>
    <dbReference type="NCBI Taxonomy" id="4097"/>
    <lineage>
        <taxon>Eukaryota</taxon>
        <taxon>Viridiplantae</taxon>
        <taxon>Streptophyta</taxon>
        <taxon>Embryophyta</taxon>
        <taxon>Tracheophyta</taxon>
        <taxon>Spermatophyta</taxon>
        <taxon>Magnoliopsida</taxon>
        <taxon>eudicotyledons</taxon>
        <taxon>Gunneridae</taxon>
        <taxon>Pentapetalae</taxon>
        <taxon>asterids</taxon>
        <taxon>lamiids</taxon>
        <taxon>Solanales</taxon>
        <taxon>Solanaceae</taxon>
        <taxon>Nicotianoideae</taxon>
        <taxon>Nicotianeae</taxon>
        <taxon>Nicotiana</taxon>
    </lineage>
</organism>
<evidence type="ECO:0000313" key="2">
    <source>
        <dbReference type="RefSeq" id="XP_075111419.1"/>
    </source>
</evidence>
<keyword evidence="1" id="KW-1185">Reference proteome</keyword>
<name>A0AC58UPJ8_TOBAC</name>
<protein>
    <submittedName>
        <fullName evidence="2">Amidase At4g34880</fullName>
    </submittedName>
</protein>